<organism evidence="9 10">
    <name type="scientific">Gemmobacter denitrificans</name>
    <dbReference type="NCBI Taxonomy" id="3123040"/>
    <lineage>
        <taxon>Bacteria</taxon>
        <taxon>Pseudomonadati</taxon>
        <taxon>Pseudomonadota</taxon>
        <taxon>Alphaproteobacteria</taxon>
        <taxon>Rhodobacterales</taxon>
        <taxon>Paracoccaceae</taxon>
        <taxon>Gemmobacter</taxon>
    </lineage>
</organism>
<keyword evidence="7 8" id="KW-0472">Membrane</keyword>
<sequence>MVALSPPARAVPLPGLTFVLWLVLVAAALLALTVGPSGVSLHNMLADLLAGREIALRDWVVLTGIRLPRLLAGMLVGAGLAVSGAVMQGLFRNPLADPSVVGVTMGAGLGAVAAIVLGGSLPIAVGAVLGTHLVPVAAFLGGWAVVLILSALSRRGGQVSIATMLLAGIALTALAGALTGLLVQAADDAQLRDITFWNLGSLSGIGWDRIALVAPLILPVVLLAPRLGQGLNAMALGEAAALHMGIAVDRLKRQAVLAVALATGGAVAMAGAIGFVGIIVPHLLRLVSGPDHRPLLPRAAVLGAAVLTLADVLARIAVLPAELPIGIVTACLGAPVFLWVLLRRAGLGDA</sequence>
<dbReference type="Pfam" id="PF01032">
    <property type="entry name" value="FecCD"/>
    <property type="match status" value="1"/>
</dbReference>
<feature type="transmembrane region" description="Helical" evidence="8">
    <location>
        <begin position="323"/>
        <end position="342"/>
    </location>
</feature>
<comment type="similarity">
    <text evidence="2">Belongs to the binding-protein-dependent transport system permease family. FecCD subfamily.</text>
</comment>
<proteinExistence type="inferred from homology"/>
<feature type="transmembrane region" description="Helical" evidence="8">
    <location>
        <begin position="103"/>
        <end position="127"/>
    </location>
</feature>
<evidence type="ECO:0000256" key="6">
    <source>
        <dbReference type="ARBA" id="ARBA00022989"/>
    </source>
</evidence>
<evidence type="ECO:0000256" key="3">
    <source>
        <dbReference type="ARBA" id="ARBA00022448"/>
    </source>
</evidence>
<comment type="subcellular location">
    <subcellularLocation>
        <location evidence="1">Cell membrane</location>
        <topology evidence="1">Multi-pass membrane protein</topology>
    </subcellularLocation>
</comment>
<dbReference type="InterPro" id="IPR000522">
    <property type="entry name" value="ABC_transptr_permease_BtuC"/>
</dbReference>
<evidence type="ECO:0000256" key="4">
    <source>
        <dbReference type="ARBA" id="ARBA00022475"/>
    </source>
</evidence>
<dbReference type="SUPFAM" id="SSF81345">
    <property type="entry name" value="ABC transporter involved in vitamin B12 uptake, BtuC"/>
    <property type="match status" value="1"/>
</dbReference>
<evidence type="ECO:0000313" key="10">
    <source>
        <dbReference type="Proteomes" id="UP001431963"/>
    </source>
</evidence>
<feature type="transmembrane region" description="Helical" evidence="8">
    <location>
        <begin position="70"/>
        <end position="91"/>
    </location>
</feature>
<dbReference type="PANTHER" id="PTHR30472">
    <property type="entry name" value="FERRIC ENTEROBACTIN TRANSPORT SYSTEM PERMEASE PROTEIN"/>
    <property type="match status" value="1"/>
</dbReference>
<dbReference type="RefSeq" id="WP_335425229.1">
    <property type="nucleotide sequence ID" value="NZ_JBALHR010000018.1"/>
</dbReference>
<dbReference type="Proteomes" id="UP001431963">
    <property type="component" value="Unassembled WGS sequence"/>
</dbReference>
<name>A0ABU8C0Y1_9RHOB</name>
<dbReference type="Gene3D" id="1.10.3470.10">
    <property type="entry name" value="ABC transporter involved in vitamin B12 uptake, BtuC"/>
    <property type="match status" value="1"/>
</dbReference>
<feature type="transmembrane region" description="Helical" evidence="8">
    <location>
        <begin position="164"/>
        <end position="186"/>
    </location>
</feature>
<evidence type="ECO:0000256" key="2">
    <source>
        <dbReference type="ARBA" id="ARBA00007935"/>
    </source>
</evidence>
<feature type="transmembrane region" description="Helical" evidence="8">
    <location>
        <begin position="254"/>
        <end position="283"/>
    </location>
</feature>
<evidence type="ECO:0000313" key="9">
    <source>
        <dbReference type="EMBL" id="MEH7830197.1"/>
    </source>
</evidence>
<comment type="caution">
    <text evidence="9">The sequence shown here is derived from an EMBL/GenBank/DDBJ whole genome shotgun (WGS) entry which is preliminary data.</text>
</comment>
<keyword evidence="5 8" id="KW-0812">Transmembrane</keyword>
<evidence type="ECO:0000256" key="1">
    <source>
        <dbReference type="ARBA" id="ARBA00004651"/>
    </source>
</evidence>
<feature type="transmembrane region" description="Helical" evidence="8">
    <location>
        <begin position="295"/>
        <end position="317"/>
    </location>
</feature>
<evidence type="ECO:0000256" key="5">
    <source>
        <dbReference type="ARBA" id="ARBA00022692"/>
    </source>
</evidence>
<protein>
    <submittedName>
        <fullName evidence="9">Iron ABC transporter permease</fullName>
    </submittedName>
</protein>
<reference evidence="9" key="1">
    <citation type="submission" date="2024-02" db="EMBL/GenBank/DDBJ databases">
        <title>Genome sequences of strain Gemmobacter sp. JM10B15.</title>
        <authorList>
            <person name="Zhang M."/>
        </authorList>
    </citation>
    <scope>NUCLEOTIDE SEQUENCE</scope>
    <source>
        <strain evidence="9">JM10B15</strain>
    </source>
</reference>
<accession>A0ABU8C0Y1</accession>
<feature type="transmembrane region" description="Helical" evidence="8">
    <location>
        <begin position="206"/>
        <end position="224"/>
    </location>
</feature>
<evidence type="ECO:0000256" key="8">
    <source>
        <dbReference type="SAM" id="Phobius"/>
    </source>
</evidence>
<evidence type="ECO:0000256" key="7">
    <source>
        <dbReference type="ARBA" id="ARBA00023136"/>
    </source>
</evidence>
<keyword evidence="3" id="KW-0813">Transport</keyword>
<gene>
    <name evidence="9" type="ORF">V6590_18760</name>
</gene>
<feature type="transmembrane region" description="Helical" evidence="8">
    <location>
        <begin position="133"/>
        <end position="152"/>
    </location>
</feature>
<keyword evidence="10" id="KW-1185">Reference proteome</keyword>
<dbReference type="InterPro" id="IPR037294">
    <property type="entry name" value="ABC_BtuC-like"/>
</dbReference>
<keyword evidence="6 8" id="KW-1133">Transmembrane helix</keyword>
<dbReference type="CDD" id="cd06550">
    <property type="entry name" value="TM_ABC_iron-siderophores_like"/>
    <property type="match status" value="1"/>
</dbReference>
<feature type="transmembrane region" description="Helical" evidence="8">
    <location>
        <begin position="12"/>
        <end position="34"/>
    </location>
</feature>
<dbReference type="PANTHER" id="PTHR30472:SF25">
    <property type="entry name" value="ABC TRANSPORTER PERMEASE PROTEIN MJ0876-RELATED"/>
    <property type="match status" value="1"/>
</dbReference>
<dbReference type="EMBL" id="JBALHR010000018">
    <property type="protein sequence ID" value="MEH7830197.1"/>
    <property type="molecule type" value="Genomic_DNA"/>
</dbReference>
<keyword evidence="4" id="KW-1003">Cell membrane</keyword>